<evidence type="ECO:0000313" key="3">
    <source>
        <dbReference type="Proteomes" id="UP000306918"/>
    </source>
</evidence>
<reference evidence="2 3" key="1">
    <citation type="submission" date="2019-04" db="EMBL/GenBank/DDBJ databases">
        <title>Niastella caeni sp. nov., isolated from activated sludge.</title>
        <authorList>
            <person name="Sheng M."/>
        </authorList>
    </citation>
    <scope>NUCLEOTIDE SEQUENCE [LARGE SCALE GENOMIC DNA]</scope>
    <source>
        <strain evidence="2 3">HX-2-15</strain>
    </source>
</reference>
<dbReference type="AlphaFoldDB" id="A0A4S8H829"/>
<sequence length="784" mass="89286">MSLHGKNNMPRHACRRVHIIIGCLLTAGAVQSQSVSLEVSIRNNQLKKNDTTHFPHSRNGDTILHLFKDVCKAFAFTRYITPPLESTTALKEEKAVVSNVVPSQKRKPFLSVHGNVQYSFLHQSYVDTPFSQRNFEQHTLQTSLQIVVKDRYPLRVNLSNRISNSPWFSNFFDVNMRFDQAAFSRNGKQRLLDKISAKQFQQPDLTLLTASLQQELDKYNRLKSWLASGDVLQHIVEERERQYYKNREADNQPGASFHLPEKRWPNKKGIALELPAEKSISVDSSYTKYISRKKTELDSLQQKIHSLQHKADSLNKQLNHKLVALKQKIYATTNPAKLRAIERENGLDSQRQKGFDNFLSHVKSIGIGRSVINYSELTASNVSLTGLNLEYNDGFYGALAIGKIDYGFRDFMGRNTRQKGQNFLMGRVGIGDIERKAIILSAFTGRKYNYGSVFADTVSDYIHVTGYALEAILKKDENTGISAEVAKTTIPVSGSYQNNQAMKSLFQFSDNANLGISIKGQTAIQRTGTRLSGLYRKTGEYFQSFSLFTYNTNQTAWSVKMEQPFWRNRINLIAMLRQNDFINPFSEKTFRTSTVFKSLQAQVRIPKWPVVSAGYYPGSQLYIINKERIRENVYYILNGSVVHNYTLGGVRMLSSLMYNRYSNKGTDSGFIAYNGISYMAAHTVLFPQFQVQGAWTYTSQEQMQFYTLDVNGEYSLLSWARIAAGVKYNKIAGGQTYRGGCAGVEVTLKKLGALQLQYEKSYLPTIWQTLYPVEVGRLSWFKNF</sequence>
<protein>
    <submittedName>
        <fullName evidence="2">Uncharacterized protein</fullName>
    </submittedName>
</protein>
<dbReference type="RefSeq" id="WP_136580809.1">
    <property type="nucleotide sequence ID" value="NZ_STFF01000015.1"/>
</dbReference>
<name>A0A4S8H829_9BACT</name>
<keyword evidence="1" id="KW-0175">Coiled coil</keyword>
<evidence type="ECO:0000256" key="1">
    <source>
        <dbReference type="SAM" id="Coils"/>
    </source>
</evidence>
<organism evidence="2 3">
    <name type="scientific">Niastella caeni</name>
    <dbReference type="NCBI Taxonomy" id="2569763"/>
    <lineage>
        <taxon>Bacteria</taxon>
        <taxon>Pseudomonadati</taxon>
        <taxon>Bacteroidota</taxon>
        <taxon>Chitinophagia</taxon>
        <taxon>Chitinophagales</taxon>
        <taxon>Chitinophagaceae</taxon>
        <taxon>Niastella</taxon>
    </lineage>
</organism>
<proteinExistence type="predicted"/>
<dbReference type="Proteomes" id="UP000306918">
    <property type="component" value="Unassembled WGS sequence"/>
</dbReference>
<comment type="caution">
    <text evidence="2">The sequence shown here is derived from an EMBL/GenBank/DDBJ whole genome shotgun (WGS) entry which is preliminary data.</text>
</comment>
<dbReference type="OrthoDB" id="606679at2"/>
<feature type="coiled-coil region" evidence="1">
    <location>
        <begin position="290"/>
        <end position="317"/>
    </location>
</feature>
<evidence type="ECO:0000313" key="2">
    <source>
        <dbReference type="EMBL" id="THU30777.1"/>
    </source>
</evidence>
<accession>A0A4S8H829</accession>
<gene>
    <name evidence="2" type="ORF">FAM09_29700</name>
</gene>
<dbReference type="EMBL" id="STFF01000015">
    <property type="protein sequence ID" value="THU30777.1"/>
    <property type="molecule type" value="Genomic_DNA"/>
</dbReference>
<keyword evidence="3" id="KW-1185">Reference proteome</keyword>